<dbReference type="AlphaFoldDB" id="C3XT04"/>
<dbReference type="InParanoid" id="C3XT04"/>
<accession>C3XT04</accession>
<dbReference type="EMBL" id="GG666461">
    <property type="protein sequence ID" value="EEN68737.1"/>
    <property type="molecule type" value="Genomic_DNA"/>
</dbReference>
<name>C3XT04_BRAFL</name>
<proteinExistence type="predicted"/>
<sequence>MHAFNVAHLEKLEKAKAAASAAQARLEGALQKVLRLYPCVRAATSQSRKDKVQQRKKVQLRAGHTTCPACRTRIDNSRVRELRLVNKFLGETELRCTNGGSPNTMSTRKFVLMKDRFFDCLNVKNTESKIPVIYAYRDVLDDRFMMTITKSGKKKHTFTSEEKILHLKEVVMKNVSEITDVELDSEDEDQEGANWLRCDQSFRTHRQASTHTLVIQRRLFYSDLAEAHSACNVVANTKATRSRIIRGSPKWWTTRPAAGASSAATGCKVSVYPVSNKHHSKHSASSQGFSRHRIQVYCWHNS</sequence>
<protein>
    <submittedName>
        <fullName evidence="1">Uncharacterized protein</fullName>
    </submittedName>
</protein>
<gene>
    <name evidence="1" type="ORF">BRAFLDRAFT_97293</name>
</gene>
<evidence type="ECO:0000313" key="1">
    <source>
        <dbReference type="EMBL" id="EEN68737.1"/>
    </source>
</evidence>
<organism>
    <name type="scientific">Branchiostoma floridae</name>
    <name type="common">Florida lancelet</name>
    <name type="synonym">Amphioxus</name>
    <dbReference type="NCBI Taxonomy" id="7739"/>
    <lineage>
        <taxon>Eukaryota</taxon>
        <taxon>Metazoa</taxon>
        <taxon>Chordata</taxon>
        <taxon>Cephalochordata</taxon>
        <taxon>Leptocardii</taxon>
        <taxon>Amphioxiformes</taxon>
        <taxon>Branchiostomatidae</taxon>
        <taxon>Branchiostoma</taxon>
    </lineage>
</organism>
<reference evidence="1" key="1">
    <citation type="journal article" date="2008" name="Nature">
        <title>The amphioxus genome and the evolution of the chordate karyotype.</title>
        <authorList>
            <consortium name="US DOE Joint Genome Institute (JGI-PGF)"/>
            <person name="Putnam N.H."/>
            <person name="Butts T."/>
            <person name="Ferrier D.E.K."/>
            <person name="Furlong R.F."/>
            <person name="Hellsten U."/>
            <person name="Kawashima T."/>
            <person name="Robinson-Rechavi M."/>
            <person name="Shoguchi E."/>
            <person name="Terry A."/>
            <person name="Yu J.-K."/>
            <person name="Benito-Gutierrez E.L."/>
            <person name="Dubchak I."/>
            <person name="Garcia-Fernandez J."/>
            <person name="Gibson-Brown J.J."/>
            <person name="Grigoriev I.V."/>
            <person name="Horton A.C."/>
            <person name="de Jong P.J."/>
            <person name="Jurka J."/>
            <person name="Kapitonov V.V."/>
            <person name="Kohara Y."/>
            <person name="Kuroki Y."/>
            <person name="Lindquist E."/>
            <person name="Lucas S."/>
            <person name="Osoegawa K."/>
            <person name="Pennacchio L.A."/>
            <person name="Salamov A.A."/>
            <person name="Satou Y."/>
            <person name="Sauka-Spengler T."/>
            <person name="Schmutz J."/>
            <person name="Shin-I T."/>
            <person name="Toyoda A."/>
            <person name="Bronner-Fraser M."/>
            <person name="Fujiyama A."/>
            <person name="Holland L.Z."/>
            <person name="Holland P.W.H."/>
            <person name="Satoh N."/>
            <person name="Rokhsar D.S."/>
        </authorList>
    </citation>
    <scope>NUCLEOTIDE SEQUENCE [LARGE SCALE GENOMIC DNA]</scope>
    <source>
        <strain evidence="1">S238N-H82</strain>
        <tissue evidence="1">Testes</tissue>
    </source>
</reference>